<dbReference type="EMBL" id="BGZK01000093">
    <property type="protein sequence ID" value="GBP18113.1"/>
    <property type="molecule type" value="Genomic_DNA"/>
</dbReference>
<evidence type="ECO:0000313" key="1">
    <source>
        <dbReference type="EMBL" id="GBP18113.1"/>
    </source>
</evidence>
<keyword evidence="2" id="KW-1185">Reference proteome</keyword>
<dbReference type="Proteomes" id="UP000299102">
    <property type="component" value="Unassembled WGS sequence"/>
</dbReference>
<evidence type="ECO:0000313" key="2">
    <source>
        <dbReference type="Proteomes" id="UP000299102"/>
    </source>
</evidence>
<gene>
    <name evidence="1" type="ORF">EVAR_12892_1</name>
</gene>
<sequence>MRGHNCMANNAAGWKLPYDVTALRRNAHVLRYFPSAIQISVSFADEFSFSVKLDGIWNHANVRFQIFNGSAIASAIKGMGFGLGVHASPPKQKRIKGAPAPLVSCGLPATHGKASLNVFPVCPISRFNNWSWAKLHLHGTRCGPIAARAAASRRRALGSL</sequence>
<organism evidence="1 2">
    <name type="scientific">Eumeta variegata</name>
    <name type="common">Bagworm moth</name>
    <name type="synonym">Eumeta japonica</name>
    <dbReference type="NCBI Taxonomy" id="151549"/>
    <lineage>
        <taxon>Eukaryota</taxon>
        <taxon>Metazoa</taxon>
        <taxon>Ecdysozoa</taxon>
        <taxon>Arthropoda</taxon>
        <taxon>Hexapoda</taxon>
        <taxon>Insecta</taxon>
        <taxon>Pterygota</taxon>
        <taxon>Neoptera</taxon>
        <taxon>Endopterygota</taxon>
        <taxon>Lepidoptera</taxon>
        <taxon>Glossata</taxon>
        <taxon>Ditrysia</taxon>
        <taxon>Tineoidea</taxon>
        <taxon>Psychidae</taxon>
        <taxon>Oiketicinae</taxon>
        <taxon>Eumeta</taxon>
    </lineage>
</organism>
<dbReference type="AlphaFoldDB" id="A0A4C1TVP5"/>
<comment type="caution">
    <text evidence="1">The sequence shown here is derived from an EMBL/GenBank/DDBJ whole genome shotgun (WGS) entry which is preliminary data.</text>
</comment>
<reference evidence="1 2" key="1">
    <citation type="journal article" date="2019" name="Commun. Biol.">
        <title>The bagworm genome reveals a unique fibroin gene that provides high tensile strength.</title>
        <authorList>
            <person name="Kono N."/>
            <person name="Nakamura H."/>
            <person name="Ohtoshi R."/>
            <person name="Tomita M."/>
            <person name="Numata K."/>
            <person name="Arakawa K."/>
        </authorList>
    </citation>
    <scope>NUCLEOTIDE SEQUENCE [LARGE SCALE GENOMIC DNA]</scope>
</reference>
<protein>
    <submittedName>
        <fullName evidence="1">Uncharacterized protein</fullName>
    </submittedName>
</protein>
<name>A0A4C1TVP5_EUMVA</name>
<accession>A0A4C1TVP5</accession>
<proteinExistence type="predicted"/>